<evidence type="ECO:0000256" key="1">
    <source>
        <dbReference type="PROSITE-ProRule" id="PRU00175"/>
    </source>
</evidence>
<keyword evidence="1" id="KW-0863">Zinc-finger</keyword>
<feature type="compositionally biased region" description="Polar residues" evidence="2">
    <location>
        <begin position="343"/>
        <end position="360"/>
    </location>
</feature>
<evidence type="ECO:0000256" key="2">
    <source>
        <dbReference type="SAM" id="MobiDB-lite"/>
    </source>
</evidence>
<feature type="compositionally biased region" description="Basic and acidic residues" evidence="2">
    <location>
        <begin position="140"/>
        <end position="152"/>
    </location>
</feature>
<proteinExistence type="predicted"/>
<keyword evidence="1" id="KW-0479">Metal-binding</keyword>
<dbReference type="InterPro" id="IPR001841">
    <property type="entry name" value="Znf_RING"/>
</dbReference>
<dbReference type="GO" id="GO:0008270">
    <property type="term" value="F:zinc ion binding"/>
    <property type="evidence" value="ECO:0007669"/>
    <property type="project" value="UniProtKB-KW"/>
</dbReference>
<dbReference type="PANTHER" id="PTHR46519">
    <property type="entry name" value="RING/U-BOX SUPERFAMILY PROTEIN"/>
    <property type="match status" value="1"/>
</dbReference>
<feature type="compositionally biased region" description="Polar residues" evidence="2">
    <location>
        <begin position="118"/>
        <end position="139"/>
    </location>
</feature>
<dbReference type="EMBL" id="CM018211">
    <property type="protein sequence ID" value="KAB2063432.1"/>
    <property type="molecule type" value="Genomic_DNA"/>
</dbReference>
<dbReference type="PROSITE" id="PS50089">
    <property type="entry name" value="ZF_RING_2"/>
    <property type="match status" value="1"/>
</dbReference>
<evidence type="ECO:0000313" key="5">
    <source>
        <dbReference type="Proteomes" id="UP000327439"/>
    </source>
</evidence>
<organism evidence="4 5">
    <name type="scientific">Gossypium barbadense</name>
    <name type="common">Sea Island cotton</name>
    <name type="synonym">Hibiscus barbadensis</name>
    <dbReference type="NCBI Taxonomy" id="3634"/>
    <lineage>
        <taxon>Eukaryota</taxon>
        <taxon>Viridiplantae</taxon>
        <taxon>Streptophyta</taxon>
        <taxon>Embryophyta</taxon>
        <taxon>Tracheophyta</taxon>
        <taxon>Spermatophyta</taxon>
        <taxon>Magnoliopsida</taxon>
        <taxon>eudicotyledons</taxon>
        <taxon>Gunneridae</taxon>
        <taxon>Pentapetalae</taxon>
        <taxon>rosids</taxon>
        <taxon>malvids</taxon>
        <taxon>Malvales</taxon>
        <taxon>Malvaceae</taxon>
        <taxon>Malvoideae</taxon>
        <taxon>Gossypium</taxon>
    </lineage>
</organism>
<sequence>MMTTMERRNRESELMALAGLHTVSMLDSSFLRESQSSASRRQGGNVERPSTQASSILQMWRELEDEHVLNRARERVRERLRRQSNADSNTTMSSTTLSESHGSENPGSIVDVSESENDYGTWSHDQGVSQNDGGDNNVSSREHSPDLGEVERERVRQIVRGWMESGISDHSSNVTQRAGNPRAEWLGETERERVRIVREWVQMTSQQRGIRGGRRENQSATGSVQVDPVREGSVAEHDERQPEHIRRDLRRLRGRQAIIDLLVRIERERQRELQGLLEHRAVSDFAHRNRIQSLLRGRFLRNERPVEEERPTSVAASELIQLRQRNTVSGLREGLHNRLATNVQNQADSNSETTSSNVINDSRHELPQTNMSPDVQGENIERTQSGIAELPNQTGVLVRNMAVESISWQENTTQGGNWREPAANDERGNWQQPTYPQFNELRDNSTEVMDTNWQESSVSEHRQENPGNENGEANRPQGAQRVWHEGRSQEAVDNWSEGRSGPPRARRAIPVRRLNRFHPPEDDNVYGMELRELLSRRSVSNLLRSGFRESLDQLIQSYVERQSRSPIDWDLHRNLPTPASPAPDQEQERGETNDDQNDTINRPSLVLPSPPVPPPQPLWHHDLHHTRWSRHSVHRSEIEWEMINDLRADMARLQQGMSNMQRMLEACMDMQLELQRSVRQEVSAALNRSAGEKVLSAETSEDGSKWGHVRKGTCCVCCDSHIDSLLYRCGHMCTCSKCANELVRGGGKCPLCRAPIVEVIRAYSIL</sequence>
<feature type="region of interest" description="Disordered" evidence="2">
    <location>
        <begin position="569"/>
        <end position="614"/>
    </location>
</feature>
<dbReference type="CDD" id="cd16647">
    <property type="entry name" value="mRING-HC-C3HC5_NEU1"/>
    <property type="match status" value="1"/>
</dbReference>
<feature type="region of interest" description="Disordered" evidence="2">
    <location>
        <begin position="450"/>
        <end position="505"/>
    </location>
</feature>
<dbReference type="PANTHER" id="PTHR46519:SF2">
    <property type="entry name" value="RING_U-BOX SUPERFAMILY PROTEIN"/>
    <property type="match status" value="1"/>
</dbReference>
<feature type="region of interest" description="Disordered" evidence="2">
    <location>
        <begin position="206"/>
        <end position="242"/>
    </location>
</feature>
<reference evidence="5" key="1">
    <citation type="journal article" date="2020" name="Nat. Genet.">
        <title>Genomic diversifications of five Gossypium allopolyploid species and their impact on cotton improvement.</title>
        <authorList>
            <person name="Chen Z.J."/>
            <person name="Sreedasyam A."/>
            <person name="Ando A."/>
            <person name="Song Q."/>
            <person name="De Santiago L.M."/>
            <person name="Hulse-Kemp A.M."/>
            <person name="Ding M."/>
            <person name="Ye W."/>
            <person name="Kirkbride R.C."/>
            <person name="Jenkins J."/>
            <person name="Plott C."/>
            <person name="Lovell J."/>
            <person name="Lin Y.M."/>
            <person name="Vaughn R."/>
            <person name="Liu B."/>
            <person name="Simpson S."/>
            <person name="Scheffler B.E."/>
            <person name="Wen L."/>
            <person name="Saski C.A."/>
            <person name="Grover C.E."/>
            <person name="Hu G."/>
            <person name="Conover J.L."/>
            <person name="Carlson J.W."/>
            <person name="Shu S."/>
            <person name="Boston L.B."/>
            <person name="Williams M."/>
            <person name="Peterson D.G."/>
            <person name="McGee K."/>
            <person name="Jones D.C."/>
            <person name="Wendel J.F."/>
            <person name="Stelly D.M."/>
            <person name="Grimwood J."/>
            <person name="Schmutz J."/>
        </authorList>
    </citation>
    <scope>NUCLEOTIDE SEQUENCE [LARGE SCALE GENOMIC DNA]</scope>
    <source>
        <strain evidence="5">cv. 3-79</strain>
    </source>
</reference>
<dbReference type="SUPFAM" id="SSF57850">
    <property type="entry name" value="RING/U-box"/>
    <property type="match status" value="1"/>
</dbReference>
<gene>
    <name evidence="4" type="ORF">ES319_A10G216100v1</name>
</gene>
<accession>A0A5J5U718</accession>
<dbReference type="AlphaFoldDB" id="A0A5J5U718"/>
<feature type="compositionally biased region" description="Polar residues" evidence="2">
    <location>
        <begin position="83"/>
        <end position="106"/>
    </location>
</feature>
<evidence type="ECO:0000313" key="4">
    <source>
        <dbReference type="EMBL" id="KAB2063432.1"/>
    </source>
</evidence>
<dbReference type="OrthoDB" id="6078042at2759"/>
<feature type="region of interest" description="Disordered" evidence="2">
    <location>
        <begin position="75"/>
        <end position="152"/>
    </location>
</feature>
<dbReference type="Gene3D" id="3.30.40.10">
    <property type="entry name" value="Zinc/RING finger domain, C3HC4 (zinc finger)"/>
    <property type="match status" value="1"/>
</dbReference>
<feature type="region of interest" description="Disordered" evidence="2">
    <location>
        <begin position="343"/>
        <end position="375"/>
    </location>
</feature>
<keyword evidence="1" id="KW-0862">Zinc</keyword>
<evidence type="ECO:0000259" key="3">
    <source>
        <dbReference type="PROSITE" id="PS50089"/>
    </source>
</evidence>
<feature type="compositionally biased region" description="Basic and acidic residues" evidence="2">
    <location>
        <begin position="228"/>
        <end position="242"/>
    </location>
</feature>
<feature type="domain" description="RING-type" evidence="3">
    <location>
        <begin position="714"/>
        <end position="753"/>
    </location>
</feature>
<name>A0A5J5U718_GOSBA</name>
<feature type="region of interest" description="Disordered" evidence="2">
    <location>
        <begin position="410"/>
        <end position="437"/>
    </location>
</feature>
<dbReference type="InterPro" id="IPR013083">
    <property type="entry name" value="Znf_RING/FYVE/PHD"/>
</dbReference>
<protein>
    <recommendedName>
        <fullName evidence="3">RING-type domain-containing protein</fullName>
    </recommendedName>
</protein>
<dbReference type="Proteomes" id="UP000327439">
    <property type="component" value="Chromosome A10"/>
</dbReference>
<feature type="region of interest" description="Disordered" evidence="2">
    <location>
        <begin position="31"/>
        <end position="53"/>
    </location>
</feature>
<dbReference type="Pfam" id="PF13920">
    <property type="entry name" value="zf-C3HC4_3"/>
    <property type="match status" value="1"/>
</dbReference>
<keyword evidence="5" id="KW-1185">Reference proteome</keyword>